<evidence type="ECO:0000256" key="1">
    <source>
        <dbReference type="SAM" id="SignalP"/>
    </source>
</evidence>
<keyword evidence="1" id="KW-0732">Signal</keyword>
<dbReference type="EMBL" id="JRGF01000008">
    <property type="protein sequence ID" value="KHE41886.1"/>
    <property type="molecule type" value="Genomic_DNA"/>
</dbReference>
<dbReference type="PROSITE" id="PS51257">
    <property type="entry name" value="PROKAR_LIPOPROTEIN"/>
    <property type="match status" value="1"/>
</dbReference>
<proteinExistence type="predicted"/>
<dbReference type="InterPro" id="IPR024361">
    <property type="entry name" value="BACON"/>
</dbReference>
<feature type="domain" description="BACON" evidence="2">
    <location>
        <begin position="61"/>
        <end position="112"/>
    </location>
</feature>
<evidence type="ECO:0000313" key="3">
    <source>
        <dbReference type="EMBL" id="KHE41886.1"/>
    </source>
</evidence>
<accession>A0ABR4YHZ1</accession>
<dbReference type="Gene3D" id="2.60.40.10">
    <property type="entry name" value="Immunoglobulins"/>
    <property type="match status" value="1"/>
</dbReference>
<dbReference type="Proteomes" id="UP000030889">
    <property type="component" value="Unassembled WGS sequence"/>
</dbReference>
<evidence type="ECO:0000259" key="2">
    <source>
        <dbReference type="Pfam" id="PF13004"/>
    </source>
</evidence>
<name>A0ABR4YHZ1_9BACT</name>
<dbReference type="CDD" id="cd14948">
    <property type="entry name" value="BACON"/>
    <property type="match status" value="1"/>
</dbReference>
<dbReference type="RefSeq" id="WP_022064427.1">
    <property type="nucleotide sequence ID" value="NZ_JRGF01000008.1"/>
</dbReference>
<reference evidence="3 4" key="1">
    <citation type="submission" date="2014-09" db="EMBL/GenBank/DDBJ databases">
        <title>Alistipes sp. 627, sp. nov., a novel member of the family Rikenellaceae isolated from human faeces.</title>
        <authorList>
            <person name="Shkoporov A.N."/>
            <person name="Chaplin A.V."/>
            <person name="Motuzova O.V."/>
            <person name="Kafarskaia L.I."/>
            <person name="Khokhlova E.V."/>
            <person name="Efimov B.A."/>
        </authorList>
    </citation>
    <scope>NUCLEOTIDE SEQUENCE [LARGE SCALE GENOMIC DNA]</scope>
    <source>
        <strain evidence="3 4">627</strain>
    </source>
</reference>
<gene>
    <name evidence="3" type="ORF">LG35_07750</name>
</gene>
<organism evidence="3 4">
    <name type="scientific">Alistipes inops</name>
    <dbReference type="NCBI Taxonomy" id="1501391"/>
    <lineage>
        <taxon>Bacteria</taxon>
        <taxon>Pseudomonadati</taxon>
        <taxon>Bacteroidota</taxon>
        <taxon>Bacteroidia</taxon>
        <taxon>Bacteroidales</taxon>
        <taxon>Rikenellaceae</taxon>
        <taxon>Alistipes</taxon>
    </lineage>
</organism>
<protein>
    <recommendedName>
        <fullName evidence="2">BACON domain-containing protein</fullName>
    </recommendedName>
</protein>
<dbReference type="Pfam" id="PF13004">
    <property type="entry name" value="BACON"/>
    <property type="match status" value="1"/>
</dbReference>
<dbReference type="InterPro" id="IPR013783">
    <property type="entry name" value="Ig-like_fold"/>
</dbReference>
<evidence type="ECO:0000313" key="4">
    <source>
        <dbReference type="Proteomes" id="UP000030889"/>
    </source>
</evidence>
<keyword evidence="4" id="KW-1185">Reference proteome</keyword>
<comment type="caution">
    <text evidence="3">The sequence shown here is derived from an EMBL/GenBank/DDBJ whole genome shotgun (WGS) entry which is preliminary data.</text>
</comment>
<feature type="chain" id="PRO_5046735350" description="BACON domain-containing protein" evidence="1">
    <location>
        <begin position="20"/>
        <end position="496"/>
    </location>
</feature>
<feature type="signal peptide" evidence="1">
    <location>
        <begin position="1"/>
        <end position="19"/>
    </location>
</feature>
<sequence>MRRILFNFIAAAICSSAFITGCTTETKDNVHYVNLSQVACSFLGEGNSPLAVDVKASPAQWTATPGATWVKIERTDERTLTITVDDNGTGAERNTTITIEAGQASQQIRVNQLPLDSEFARYRRLETFQMGAVMSPSGRYMGGFTASIAPDDSWQYSPTIVDTETDEVYEFGPFPESLYYLHQTMAITDQGLLFISDGYNGGQIAIDTSGEIFIPEAPAGYRFRPEIQATSADGKYWVGFAQNESGSNGGLTHPLLWIDGVPHELPMLDLNYRDEEIWVGVMARGISADGSIIYGTSWENSDFGMLYWVNNGENTAKPRWVGEDVREVTEITMQMGDGTEYKTHKVYGCICTAELTKISPSGKWIATTYRTEEPNEGGMSFSITQTPAFYNTETETTIIVDEYSDSTGMYVTDDGIAFIGIGTLGVSSAVVYDLNTRTSLGSMADWVYDTYGIIIPESGFISYVSPDGKHVHGSMPMASAGGVTYVSWYIVPPIAK</sequence>